<evidence type="ECO:0000256" key="1">
    <source>
        <dbReference type="SAM" id="Coils"/>
    </source>
</evidence>
<comment type="caution">
    <text evidence="2">The sequence shown here is derived from an EMBL/GenBank/DDBJ whole genome shotgun (WGS) entry which is preliminary data.</text>
</comment>
<name>A0A8H7C3K7_AGABI</name>
<sequence>MSLAECPRCGYHIATEFKEGLPALEAEVNRLDVLMSRLQEEKSILLRRINNAQEKTRRLPFEVLSNIFLFARPPIQFAAYEPIFYDEDDPEHPSLTGYHDPDEDFHHTLAAVSHRWRQVALSTPQLWTSISLSVLNTFTEFNTSLLDLYFENAHSLPVSIQLDFSNPALVWDNIPSRRSDFLMRLEPLAKTIFEENADKVRSLYLVQPPAEWSSFICGSLSRCNSVTIYWPNSERYYDFSFDFQDLPCLRHVTLVGSSFPFTFPTTVSSLHLSHTDLHKSIQLLVELPNLVVFEGICQQKKSLLSQSNFTEPIILHGLEDLTWDAHHIDDIHNFLRHVRFDNLRTLQWHEGRRHGHRISEEGESLRLDFFSSLPSTLSSLIFDEIELDLPCVLDLLSCVPQLTELHFINYFDWVVLDTVKAIGRPFAEGTSSSPSTVLPNLCVLSISNAMFGGTSKPSVFLELLETLHATGPRPKRFHLITYSEVRWDSDALDKVRTLLSSGLDAKITFDVDGSETEIS</sequence>
<protein>
    <recommendedName>
        <fullName evidence="4">F-box domain-containing protein</fullName>
    </recommendedName>
</protein>
<reference evidence="2 3" key="1">
    <citation type="journal article" name="Sci. Rep.">
        <title>Telomere-to-telomere assembled and centromere annotated genomes of the two main subspecies of the button mushroom Agaricus bisporus reveal especially polymorphic chromosome ends.</title>
        <authorList>
            <person name="Sonnenberg A.S.M."/>
            <person name="Sedaghat-Telgerd N."/>
            <person name="Lavrijssen B."/>
            <person name="Ohm R.A."/>
            <person name="Hendrickx P.M."/>
            <person name="Scholtmeijer K."/>
            <person name="Baars J.J.P."/>
            <person name="van Peer A."/>
        </authorList>
    </citation>
    <scope>NUCLEOTIDE SEQUENCE [LARGE SCALE GENOMIC DNA]</scope>
    <source>
        <strain evidence="2 3">H119_p4</strain>
    </source>
</reference>
<dbReference type="EMBL" id="JABXXO010000013">
    <property type="protein sequence ID" value="KAF7761533.1"/>
    <property type="molecule type" value="Genomic_DNA"/>
</dbReference>
<accession>A0A8H7C3K7</accession>
<evidence type="ECO:0008006" key="4">
    <source>
        <dbReference type="Google" id="ProtNLM"/>
    </source>
</evidence>
<proteinExistence type="predicted"/>
<organism evidence="2 3">
    <name type="scientific">Agaricus bisporus var. burnettii</name>
    <dbReference type="NCBI Taxonomy" id="192524"/>
    <lineage>
        <taxon>Eukaryota</taxon>
        <taxon>Fungi</taxon>
        <taxon>Dikarya</taxon>
        <taxon>Basidiomycota</taxon>
        <taxon>Agaricomycotina</taxon>
        <taxon>Agaricomycetes</taxon>
        <taxon>Agaricomycetidae</taxon>
        <taxon>Agaricales</taxon>
        <taxon>Agaricineae</taxon>
        <taxon>Agaricaceae</taxon>
        <taxon>Agaricus</taxon>
    </lineage>
</organism>
<evidence type="ECO:0000313" key="3">
    <source>
        <dbReference type="Proteomes" id="UP000629468"/>
    </source>
</evidence>
<evidence type="ECO:0000313" key="2">
    <source>
        <dbReference type="EMBL" id="KAF7761533.1"/>
    </source>
</evidence>
<dbReference type="AlphaFoldDB" id="A0A8H7C3K7"/>
<dbReference type="Proteomes" id="UP000629468">
    <property type="component" value="Unassembled WGS sequence"/>
</dbReference>
<feature type="coiled-coil region" evidence="1">
    <location>
        <begin position="21"/>
        <end position="55"/>
    </location>
</feature>
<gene>
    <name evidence="2" type="ORF">Agabi119p4_9525</name>
</gene>
<keyword evidence="1" id="KW-0175">Coiled coil</keyword>
<dbReference type="Gene3D" id="1.20.1280.50">
    <property type="match status" value="1"/>
</dbReference>